<dbReference type="NCBIfam" id="TIGR03352">
    <property type="entry name" value="VI_chp_3"/>
    <property type="match status" value="1"/>
</dbReference>
<keyword evidence="2" id="KW-1185">Reference proteome</keyword>
<evidence type="ECO:0000313" key="2">
    <source>
        <dbReference type="Proteomes" id="UP000672097"/>
    </source>
</evidence>
<accession>A0ABS5E1W7</accession>
<dbReference type="EMBL" id="JAGQDG010000008">
    <property type="protein sequence ID" value="MBQ0937410.1"/>
    <property type="molecule type" value="Genomic_DNA"/>
</dbReference>
<dbReference type="Proteomes" id="UP000672097">
    <property type="component" value="Unassembled WGS sequence"/>
</dbReference>
<organism evidence="1 2">
    <name type="scientific">Ideonella paludis</name>
    <dbReference type="NCBI Taxonomy" id="1233411"/>
    <lineage>
        <taxon>Bacteria</taxon>
        <taxon>Pseudomonadati</taxon>
        <taxon>Pseudomonadota</taxon>
        <taxon>Betaproteobacteria</taxon>
        <taxon>Burkholderiales</taxon>
        <taxon>Sphaerotilaceae</taxon>
        <taxon>Ideonella</taxon>
    </lineage>
</organism>
<dbReference type="PANTHER" id="PTHR37625">
    <property type="entry name" value="OUTER MEMBRANE LIPOPROTEIN-RELATED"/>
    <property type="match status" value="1"/>
</dbReference>
<gene>
    <name evidence="1" type="primary">tssJ</name>
    <name evidence="1" type="ORF">KAK11_18945</name>
</gene>
<dbReference type="PANTHER" id="PTHR37625:SF4">
    <property type="entry name" value="OUTER MEMBRANE LIPOPROTEIN"/>
    <property type="match status" value="1"/>
</dbReference>
<proteinExistence type="predicted"/>
<dbReference type="Pfam" id="PF12790">
    <property type="entry name" value="T6SS-SciN"/>
    <property type="match status" value="1"/>
</dbReference>
<name>A0ABS5E1W7_9BURK</name>
<sequence length="190" mass="19949">MLSLSLAACGSIGSGGVVDKSLEAVGLKKPDTSAVNAIPLPPAEYKVPLRIHAAEQLNSDPQGRSLSVVVRVYRLKETSAIALAPYDAFKNPDAEKLAFGSDVVSVREIVLTPGQHNEVVETLTPAAPYLAVVALFRSPAQGRWRFVFDGKAAQQKGVTLGVHGCALSVAVGDPLNAPPETLRLAGVRCQ</sequence>
<keyword evidence="1" id="KW-0449">Lipoprotein</keyword>
<dbReference type="Gene3D" id="2.60.40.4150">
    <property type="entry name" value="Type VI secretion system, lipoprotein SciN"/>
    <property type="match status" value="1"/>
</dbReference>
<comment type="caution">
    <text evidence="1">The sequence shown here is derived from an EMBL/GenBank/DDBJ whole genome shotgun (WGS) entry which is preliminary data.</text>
</comment>
<dbReference type="InterPro" id="IPR038706">
    <property type="entry name" value="Type_VI_SciN-like_sf"/>
</dbReference>
<reference evidence="1 2" key="1">
    <citation type="submission" date="2021-04" db="EMBL/GenBank/DDBJ databases">
        <title>The genome sequence of type strain Ideonella paludis KCTC 32238.</title>
        <authorList>
            <person name="Liu Y."/>
        </authorList>
    </citation>
    <scope>NUCLEOTIDE SEQUENCE [LARGE SCALE GENOMIC DNA]</scope>
    <source>
        <strain evidence="1 2">KCTC 32238</strain>
    </source>
</reference>
<evidence type="ECO:0000313" key="1">
    <source>
        <dbReference type="EMBL" id="MBQ0937410.1"/>
    </source>
</evidence>
<dbReference type="InterPro" id="IPR017734">
    <property type="entry name" value="T6SS_SciN"/>
</dbReference>
<protein>
    <submittedName>
        <fullName evidence="1">Type VI secretion system lipoprotein TssJ</fullName>
    </submittedName>
</protein>